<evidence type="ECO:0008006" key="3">
    <source>
        <dbReference type="Google" id="ProtNLM"/>
    </source>
</evidence>
<organism evidence="1 2">
    <name type="scientific">Rhizopus oryzae</name>
    <name type="common">Mucormycosis agent</name>
    <name type="synonym">Rhizopus arrhizus var. delemar</name>
    <dbReference type="NCBI Taxonomy" id="64495"/>
    <lineage>
        <taxon>Eukaryota</taxon>
        <taxon>Fungi</taxon>
        <taxon>Fungi incertae sedis</taxon>
        <taxon>Mucoromycota</taxon>
        <taxon>Mucoromycotina</taxon>
        <taxon>Mucoromycetes</taxon>
        <taxon>Mucorales</taxon>
        <taxon>Mucorineae</taxon>
        <taxon>Rhizopodaceae</taxon>
        <taxon>Rhizopus</taxon>
    </lineage>
</organism>
<reference evidence="1" key="1">
    <citation type="journal article" date="2020" name="Microb. Genom.">
        <title>Genetic diversity of clinical and environmental Mucorales isolates obtained from an investigation of mucormycosis cases among solid organ transplant recipients.</title>
        <authorList>
            <person name="Nguyen M.H."/>
            <person name="Kaul D."/>
            <person name="Muto C."/>
            <person name="Cheng S.J."/>
            <person name="Richter R.A."/>
            <person name="Bruno V.M."/>
            <person name="Liu G."/>
            <person name="Beyhan S."/>
            <person name="Sundermann A.J."/>
            <person name="Mounaud S."/>
            <person name="Pasculle A.W."/>
            <person name="Nierman W.C."/>
            <person name="Driscoll E."/>
            <person name="Cumbie R."/>
            <person name="Clancy C.J."/>
            <person name="Dupont C.L."/>
        </authorList>
    </citation>
    <scope>NUCLEOTIDE SEQUENCE</scope>
    <source>
        <strain evidence="1">GL11</strain>
    </source>
</reference>
<evidence type="ECO:0000313" key="2">
    <source>
        <dbReference type="Proteomes" id="UP000716291"/>
    </source>
</evidence>
<dbReference type="AlphaFoldDB" id="A0A9P6WY17"/>
<evidence type="ECO:0000313" key="1">
    <source>
        <dbReference type="EMBL" id="KAG1301191.1"/>
    </source>
</evidence>
<comment type="caution">
    <text evidence="1">The sequence shown here is derived from an EMBL/GenBank/DDBJ whole genome shotgun (WGS) entry which is preliminary data.</text>
</comment>
<keyword evidence="2" id="KW-1185">Reference proteome</keyword>
<accession>A0A9P6WY17</accession>
<protein>
    <recommendedName>
        <fullName evidence="3">Reverse transcriptase domain-containing protein</fullName>
    </recommendedName>
</protein>
<dbReference type="PANTHER" id="PTHR19446">
    <property type="entry name" value="REVERSE TRANSCRIPTASES"/>
    <property type="match status" value="1"/>
</dbReference>
<proteinExistence type="predicted"/>
<dbReference type="EMBL" id="JAANQT010003296">
    <property type="protein sequence ID" value="KAG1301191.1"/>
    <property type="molecule type" value="Genomic_DNA"/>
</dbReference>
<sequence length="211" mass="23819">MATGEYTKAMARFSRIHKNRTIKPSFSPEPGINRAPADVMADHLNGIFVGHLLTSTPDQDSPPTLTSSPPFDLDLCPFSSDQIHETLKQLPRKKAPGVDHIQTEMLLPLLPTLVPQLLYLFRVCWQWSYTPFSWRVAQVVPIHKKGSKTDPGNFRLISLTSTFRKLFEKCLYPSLLEQSPTLDIAQGGFRESRSSLDQVQCLIKICSILRI</sequence>
<name>A0A9P6WY17_RHIOR</name>
<gene>
    <name evidence="1" type="ORF">G6F64_012022</name>
</gene>
<dbReference type="Proteomes" id="UP000716291">
    <property type="component" value="Unassembled WGS sequence"/>
</dbReference>